<evidence type="ECO:0000256" key="2">
    <source>
        <dbReference type="ARBA" id="ARBA00001946"/>
    </source>
</evidence>
<evidence type="ECO:0000256" key="6">
    <source>
        <dbReference type="ARBA" id="ARBA00022801"/>
    </source>
</evidence>
<dbReference type="EMBL" id="BSPC01000069">
    <property type="protein sequence ID" value="GLS23036.1"/>
    <property type="molecule type" value="Genomic_DNA"/>
</dbReference>
<dbReference type="Gene3D" id="3.90.79.10">
    <property type="entry name" value="Nucleoside Triphosphate Pyrophosphohydrolase"/>
    <property type="match status" value="1"/>
</dbReference>
<dbReference type="NCBIfam" id="TIGR00052">
    <property type="entry name" value="nudix-type nucleoside diphosphatase, YffH/AdpP family"/>
    <property type="match status" value="1"/>
</dbReference>
<dbReference type="InterPro" id="IPR004385">
    <property type="entry name" value="NDP_pyrophosphatase"/>
</dbReference>
<evidence type="ECO:0000256" key="1">
    <source>
        <dbReference type="ARBA" id="ARBA00000847"/>
    </source>
</evidence>
<evidence type="ECO:0000256" key="5">
    <source>
        <dbReference type="ARBA" id="ARBA00016377"/>
    </source>
</evidence>
<dbReference type="InterPro" id="IPR015797">
    <property type="entry name" value="NUDIX_hydrolase-like_dom_sf"/>
</dbReference>
<evidence type="ECO:0000256" key="3">
    <source>
        <dbReference type="ARBA" id="ARBA00007275"/>
    </source>
</evidence>
<evidence type="ECO:0000313" key="10">
    <source>
        <dbReference type="EMBL" id="GLS23036.1"/>
    </source>
</evidence>
<keyword evidence="11" id="KW-1185">Reference proteome</keyword>
<accession>A0ABQ6CRN0</accession>
<proteinExistence type="inferred from homology"/>
<gene>
    <name evidence="10" type="ORF">GCM10007874_60560</name>
</gene>
<feature type="domain" description="Nudix hydrolase" evidence="9">
    <location>
        <begin position="37"/>
        <end position="180"/>
    </location>
</feature>
<dbReference type="InterPro" id="IPR000086">
    <property type="entry name" value="NUDIX_hydrolase_dom"/>
</dbReference>
<dbReference type="RefSeq" id="WP_284315973.1">
    <property type="nucleotide sequence ID" value="NZ_BSPC01000069.1"/>
</dbReference>
<evidence type="ECO:0000256" key="8">
    <source>
        <dbReference type="ARBA" id="ARBA00032272"/>
    </source>
</evidence>
<comment type="similarity">
    <text evidence="3">Belongs to the Nudix hydrolase family. NudK subfamily.</text>
</comment>
<dbReference type="Pfam" id="PF00293">
    <property type="entry name" value="NUDIX"/>
    <property type="match status" value="1"/>
</dbReference>
<comment type="cofactor">
    <cofactor evidence="2">
        <name>Mg(2+)</name>
        <dbReference type="ChEBI" id="CHEBI:18420"/>
    </cofactor>
</comment>
<evidence type="ECO:0000313" key="11">
    <source>
        <dbReference type="Proteomes" id="UP001156882"/>
    </source>
</evidence>
<sequence>MSAAILDEALLYDGWNRLLMVKVRTPRGAVIHRSVEDHGDAVAVLPFDPARKVALLVRQLRVAVLKGHGSQTSLEAPAGILDEDDPADCARREAMEEAGLKLEGLVSLGAFFPMPGISTEKMHMFLAEYSAASRVADGGGLAEENEEIEVVEIGLHELAAMAGRGELTDLKTYTLLQALRLSRPELF</sequence>
<evidence type="ECO:0000259" key="9">
    <source>
        <dbReference type="PROSITE" id="PS51462"/>
    </source>
</evidence>
<protein>
    <recommendedName>
        <fullName evidence="5">GDP-mannose pyrophosphatase</fullName>
    </recommendedName>
    <alternativeName>
        <fullName evidence="7">GDP-mannose hydrolase</fullName>
    </alternativeName>
    <alternativeName>
        <fullName evidence="8">GDPMK</fullName>
    </alternativeName>
</protein>
<name>A0ABQ6CRN0_9HYPH</name>
<evidence type="ECO:0000256" key="4">
    <source>
        <dbReference type="ARBA" id="ARBA00011738"/>
    </source>
</evidence>
<organism evidence="10 11">
    <name type="scientific">Labrys miyagiensis</name>
    <dbReference type="NCBI Taxonomy" id="346912"/>
    <lineage>
        <taxon>Bacteria</taxon>
        <taxon>Pseudomonadati</taxon>
        <taxon>Pseudomonadota</taxon>
        <taxon>Alphaproteobacteria</taxon>
        <taxon>Hyphomicrobiales</taxon>
        <taxon>Xanthobacteraceae</taxon>
        <taxon>Labrys</taxon>
    </lineage>
</organism>
<dbReference type="PROSITE" id="PS51462">
    <property type="entry name" value="NUDIX"/>
    <property type="match status" value="1"/>
</dbReference>
<comment type="subunit">
    <text evidence="4">Homodimer.</text>
</comment>
<dbReference type="Proteomes" id="UP001156882">
    <property type="component" value="Unassembled WGS sequence"/>
</dbReference>
<keyword evidence="6" id="KW-0378">Hydrolase</keyword>
<dbReference type="PANTHER" id="PTHR11839">
    <property type="entry name" value="UDP/ADP-SUGAR PYROPHOSPHATASE"/>
    <property type="match status" value="1"/>
</dbReference>
<dbReference type="CDD" id="cd24157">
    <property type="entry name" value="NUDIX_GDPMK"/>
    <property type="match status" value="1"/>
</dbReference>
<comment type="caution">
    <text evidence="10">The sequence shown here is derived from an EMBL/GenBank/DDBJ whole genome shotgun (WGS) entry which is preliminary data.</text>
</comment>
<reference evidence="11" key="1">
    <citation type="journal article" date="2019" name="Int. J. Syst. Evol. Microbiol.">
        <title>The Global Catalogue of Microorganisms (GCM) 10K type strain sequencing project: providing services to taxonomists for standard genome sequencing and annotation.</title>
        <authorList>
            <consortium name="The Broad Institute Genomics Platform"/>
            <consortium name="The Broad Institute Genome Sequencing Center for Infectious Disease"/>
            <person name="Wu L."/>
            <person name="Ma J."/>
        </authorList>
    </citation>
    <scope>NUCLEOTIDE SEQUENCE [LARGE SCALE GENOMIC DNA]</scope>
    <source>
        <strain evidence="11">NBRC 101365</strain>
    </source>
</reference>
<dbReference type="PANTHER" id="PTHR11839:SF18">
    <property type="entry name" value="NUDIX HYDROLASE DOMAIN-CONTAINING PROTEIN"/>
    <property type="match status" value="1"/>
</dbReference>
<comment type="catalytic activity">
    <reaction evidence="1">
        <text>GDP-alpha-D-mannose + H2O = alpha-D-mannose 1-phosphate + GMP + 2 H(+)</text>
        <dbReference type="Rhea" id="RHEA:27978"/>
        <dbReference type="ChEBI" id="CHEBI:15377"/>
        <dbReference type="ChEBI" id="CHEBI:15378"/>
        <dbReference type="ChEBI" id="CHEBI:57527"/>
        <dbReference type="ChEBI" id="CHEBI:58115"/>
        <dbReference type="ChEBI" id="CHEBI:58409"/>
    </reaction>
</comment>
<evidence type="ECO:0000256" key="7">
    <source>
        <dbReference type="ARBA" id="ARBA00032162"/>
    </source>
</evidence>
<dbReference type="SUPFAM" id="SSF55811">
    <property type="entry name" value="Nudix"/>
    <property type="match status" value="1"/>
</dbReference>